<name>A0ABR6CF50_9HYPH</name>
<evidence type="ECO:0000313" key="1">
    <source>
        <dbReference type="EMBL" id="MBA9023662.1"/>
    </source>
</evidence>
<dbReference type="RefSeq" id="WP_182575735.1">
    <property type="nucleotide sequence ID" value="NZ_JACJHY010000037.1"/>
</dbReference>
<evidence type="ECO:0008006" key="3">
    <source>
        <dbReference type="Google" id="ProtNLM"/>
    </source>
</evidence>
<dbReference type="Proteomes" id="UP000587524">
    <property type="component" value="Unassembled WGS sequence"/>
</dbReference>
<protein>
    <recommendedName>
        <fullName evidence="3">Apea-like HEPN domain-containing protein</fullName>
    </recommendedName>
</protein>
<keyword evidence="2" id="KW-1185">Reference proteome</keyword>
<reference evidence="1 2" key="1">
    <citation type="submission" date="2020-08" db="EMBL/GenBank/DDBJ databases">
        <title>Genomic Encyclopedia of Type Strains, Phase IV (KMG-IV): sequencing the most valuable type-strain genomes for metagenomic binning, comparative biology and taxonomic classification.</title>
        <authorList>
            <person name="Goeker M."/>
        </authorList>
    </citation>
    <scope>NUCLEOTIDE SEQUENCE [LARGE SCALE GENOMIC DNA]</scope>
    <source>
        <strain evidence="1 2">DSM 17455</strain>
    </source>
</reference>
<proteinExistence type="predicted"/>
<organism evidence="1 2">
    <name type="scientific">Aminobacter ciceronei</name>
    <dbReference type="NCBI Taxonomy" id="150723"/>
    <lineage>
        <taxon>Bacteria</taxon>
        <taxon>Pseudomonadati</taxon>
        <taxon>Pseudomonadota</taxon>
        <taxon>Alphaproteobacteria</taxon>
        <taxon>Hyphomicrobiales</taxon>
        <taxon>Phyllobacteriaceae</taxon>
        <taxon>Aminobacter</taxon>
    </lineage>
</organism>
<comment type="caution">
    <text evidence="1">The sequence shown here is derived from an EMBL/GenBank/DDBJ whole genome shotgun (WGS) entry which is preliminary data.</text>
</comment>
<sequence>MNSAQMREIILGLLAATYNTVGEDGLASAFILGRRDRHPALGGISVTLFFRRKKLMPAVMKLRSLGPPHLRYLPLGHSFEKLRSFLTDRYHLVAGNNIFSRAETSLLERLSKEQVDLLVDQFATSDILIPPQETCLFPLVTIQMKDVFEGAVFSLSTASGLAAQMPLANLPRGYVNGQQFPPFSDWKHKTQSPTSWLLVTAPSPEVAKKYRASILGAISLTVMHRYRHQFTGRKVFGGVVSVRDGWSLSDSSPHTPALGEDVVLGSEDGAWLDVIDRALASSSEADIKQLKSLQYFYRAWFLPDSERFPIDCITIDSMFGDANGATEAVARGVDDLFGGKLDRARVLLLMRLRNSVIHGGAPDVYDSSKYARYYRDYGDDPIADMSSLVAECLRRKVFDGQLREQPDPYAEVIGQAVAAGRFPARQPAGILAPLAPAAT</sequence>
<dbReference type="EMBL" id="JACJHZ010000037">
    <property type="protein sequence ID" value="MBA9023662.1"/>
    <property type="molecule type" value="Genomic_DNA"/>
</dbReference>
<accession>A0ABR6CF50</accession>
<evidence type="ECO:0000313" key="2">
    <source>
        <dbReference type="Proteomes" id="UP000587524"/>
    </source>
</evidence>
<gene>
    <name evidence="1" type="ORF">HNQ97_005690</name>
</gene>